<keyword evidence="8" id="KW-0805">Transcription regulation</keyword>
<keyword evidence="7" id="KW-0862">Zinc</keyword>
<accession>A0A9D4R987</accession>
<dbReference type="Gene3D" id="3.30.160.60">
    <property type="entry name" value="Classic Zinc Finger"/>
    <property type="match status" value="2"/>
</dbReference>
<keyword evidence="10" id="KW-0804">Transcription</keyword>
<keyword evidence="4" id="KW-0479">Metal-binding</keyword>
<keyword evidence="15" id="KW-1185">Reference proteome</keyword>
<dbReference type="GO" id="GO:0003677">
    <property type="term" value="F:DNA binding"/>
    <property type="evidence" value="ECO:0007669"/>
    <property type="project" value="UniProtKB-KW"/>
</dbReference>
<dbReference type="AlphaFoldDB" id="A0A9D4R987"/>
<dbReference type="PROSITE" id="PS00028">
    <property type="entry name" value="ZINC_FINGER_C2H2_1"/>
    <property type="match status" value="2"/>
</dbReference>
<evidence type="ECO:0000256" key="3">
    <source>
        <dbReference type="ARBA" id="ARBA00006991"/>
    </source>
</evidence>
<dbReference type="InterPro" id="IPR050331">
    <property type="entry name" value="Zinc_finger"/>
</dbReference>
<evidence type="ECO:0000256" key="12">
    <source>
        <dbReference type="PROSITE-ProRule" id="PRU00042"/>
    </source>
</evidence>
<evidence type="ECO:0000256" key="2">
    <source>
        <dbReference type="ARBA" id="ARBA00004123"/>
    </source>
</evidence>
<evidence type="ECO:0000256" key="8">
    <source>
        <dbReference type="ARBA" id="ARBA00023015"/>
    </source>
</evidence>
<evidence type="ECO:0000313" key="14">
    <source>
        <dbReference type="EMBL" id="KAH3859799.1"/>
    </source>
</evidence>
<dbReference type="EMBL" id="JAIWYP010000003">
    <property type="protein sequence ID" value="KAH3859799.1"/>
    <property type="molecule type" value="Genomic_DNA"/>
</dbReference>
<dbReference type="Proteomes" id="UP000828390">
    <property type="component" value="Unassembled WGS sequence"/>
</dbReference>
<dbReference type="GO" id="GO:0008270">
    <property type="term" value="F:zinc ion binding"/>
    <property type="evidence" value="ECO:0007669"/>
    <property type="project" value="UniProtKB-KW"/>
</dbReference>
<dbReference type="GO" id="GO:0005634">
    <property type="term" value="C:nucleus"/>
    <property type="evidence" value="ECO:0007669"/>
    <property type="project" value="UniProtKB-SubCell"/>
</dbReference>
<keyword evidence="11" id="KW-0539">Nucleus</keyword>
<dbReference type="PANTHER" id="PTHR16515:SF49">
    <property type="entry name" value="GASTRULA ZINC FINGER PROTEIN XLCGF49.1-LIKE-RELATED"/>
    <property type="match status" value="1"/>
</dbReference>
<evidence type="ECO:0000256" key="1">
    <source>
        <dbReference type="ARBA" id="ARBA00003767"/>
    </source>
</evidence>
<protein>
    <recommendedName>
        <fullName evidence="13">C2H2-type domain-containing protein</fullName>
    </recommendedName>
</protein>
<keyword evidence="5" id="KW-0677">Repeat</keyword>
<comment type="caution">
    <text evidence="14">The sequence shown here is derived from an EMBL/GenBank/DDBJ whole genome shotgun (WGS) entry which is preliminary data.</text>
</comment>
<gene>
    <name evidence="14" type="ORF">DPMN_102622</name>
</gene>
<evidence type="ECO:0000256" key="9">
    <source>
        <dbReference type="ARBA" id="ARBA00023125"/>
    </source>
</evidence>
<reference evidence="14" key="2">
    <citation type="submission" date="2020-11" db="EMBL/GenBank/DDBJ databases">
        <authorList>
            <person name="McCartney M.A."/>
            <person name="Auch B."/>
            <person name="Kono T."/>
            <person name="Mallez S."/>
            <person name="Becker A."/>
            <person name="Gohl D.M."/>
            <person name="Silverstein K.A.T."/>
            <person name="Koren S."/>
            <person name="Bechman K.B."/>
            <person name="Herman A."/>
            <person name="Abrahante J.E."/>
            <person name="Garbe J."/>
        </authorList>
    </citation>
    <scope>NUCLEOTIDE SEQUENCE</scope>
    <source>
        <strain evidence="14">Duluth1</strain>
        <tissue evidence="14">Whole animal</tissue>
    </source>
</reference>
<evidence type="ECO:0000256" key="7">
    <source>
        <dbReference type="ARBA" id="ARBA00022833"/>
    </source>
</evidence>
<organism evidence="14 15">
    <name type="scientific">Dreissena polymorpha</name>
    <name type="common">Zebra mussel</name>
    <name type="synonym">Mytilus polymorpha</name>
    <dbReference type="NCBI Taxonomy" id="45954"/>
    <lineage>
        <taxon>Eukaryota</taxon>
        <taxon>Metazoa</taxon>
        <taxon>Spiralia</taxon>
        <taxon>Lophotrochozoa</taxon>
        <taxon>Mollusca</taxon>
        <taxon>Bivalvia</taxon>
        <taxon>Autobranchia</taxon>
        <taxon>Heteroconchia</taxon>
        <taxon>Euheterodonta</taxon>
        <taxon>Imparidentia</taxon>
        <taxon>Neoheterodontei</taxon>
        <taxon>Myida</taxon>
        <taxon>Dreissenoidea</taxon>
        <taxon>Dreissenidae</taxon>
        <taxon>Dreissena</taxon>
    </lineage>
</organism>
<dbReference type="Pfam" id="PF00096">
    <property type="entry name" value="zf-C2H2"/>
    <property type="match status" value="2"/>
</dbReference>
<evidence type="ECO:0000256" key="6">
    <source>
        <dbReference type="ARBA" id="ARBA00022771"/>
    </source>
</evidence>
<comment type="similarity">
    <text evidence="3">Belongs to the krueppel C2H2-type zinc-finger protein family.</text>
</comment>
<dbReference type="PANTHER" id="PTHR16515">
    <property type="entry name" value="PR DOMAIN ZINC FINGER PROTEIN"/>
    <property type="match status" value="1"/>
</dbReference>
<evidence type="ECO:0000256" key="4">
    <source>
        <dbReference type="ARBA" id="ARBA00022723"/>
    </source>
</evidence>
<keyword evidence="6 12" id="KW-0863">Zinc-finger</keyword>
<dbReference type="FunFam" id="3.30.160.60:FF:000045">
    <property type="entry name" value="ZFP69 zinc finger protein B"/>
    <property type="match status" value="1"/>
</dbReference>
<dbReference type="SMART" id="SM00355">
    <property type="entry name" value="ZnF_C2H2"/>
    <property type="match status" value="2"/>
</dbReference>
<feature type="domain" description="C2H2-type" evidence="13">
    <location>
        <begin position="39"/>
        <end position="64"/>
    </location>
</feature>
<evidence type="ECO:0000259" key="13">
    <source>
        <dbReference type="PROSITE" id="PS50157"/>
    </source>
</evidence>
<dbReference type="SUPFAM" id="SSF57667">
    <property type="entry name" value="beta-beta-alpha zinc fingers"/>
    <property type="match status" value="1"/>
</dbReference>
<feature type="domain" description="C2H2-type" evidence="13">
    <location>
        <begin position="11"/>
        <end position="38"/>
    </location>
</feature>
<sequence>MNSSNKGHMRYACEVCQRRFSRPSHMEQHMRIHTGDKPYQCAVCQQRFTLKHHLKGHQIRHLQM</sequence>
<reference evidence="14" key="1">
    <citation type="journal article" date="2019" name="bioRxiv">
        <title>The Genome of the Zebra Mussel, Dreissena polymorpha: A Resource for Invasive Species Research.</title>
        <authorList>
            <person name="McCartney M.A."/>
            <person name="Auch B."/>
            <person name="Kono T."/>
            <person name="Mallez S."/>
            <person name="Zhang Y."/>
            <person name="Obille A."/>
            <person name="Becker A."/>
            <person name="Abrahante J.E."/>
            <person name="Garbe J."/>
            <person name="Badalamenti J.P."/>
            <person name="Herman A."/>
            <person name="Mangelson H."/>
            <person name="Liachko I."/>
            <person name="Sullivan S."/>
            <person name="Sone E.D."/>
            <person name="Koren S."/>
            <person name="Silverstein K.A.T."/>
            <person name="Beckman K.B."/>
            <person name="Gohl D.M."/>
        </authorList>
    </citation>
    <scope>NUCLEOTIDE SEQUENCE</scope>
    <source>
        <strain evidence="14">Duluth1</strain>
        <tissue evidence="14">Whole animal</tissue>
    </source>
</reference>
<dbReference type="FunFam" id="3.30.160.60:FF:000771">
    <property type="entry name" value="zinc finger protein 648"/>
    <property type="match status" value="1"/>
</dbReference>
<evidence type="ECO:0000256" key="5">
    <source>
        <dbReference type="ARBA" id="ARBA00022737"/>
    </source>
</evidence>
<proteinExistence type="inferred from homology"/>
<evidence type="ECO:0000256" key="11">
    <source>
        <dbReference type="ARBA" id="ARBA00023242"/>
    </source>
</evidence>
<dbReference type="InterPro" id="IPR036236">
    <property type="entry name" value="Znf_C2H2_sf"/>
</dbReference>
<dbReference type="InterPro" id="IPR013087">
    <property type="entry name" value="Znf_C2H2_type"/>
</dbReference>
<name>A0A9D4R987_DREPO</name>
<evidence type="ECO:0000256" key="10">
    <source>
        <dbReference type="ARBA" id="ARBA00023163"/>
    </source>
</evidence>
<evidence type="ECO:0000313" key="15">
    <source>
        <dbReference type="Proteomes" id="UP000828390"/>
    </source>
</evidence>
<dbReference type="GO" id="GO:0010468">
    <property type="term" value="P:regulation of gene expression"/>
    <property type="evidence" value="ECO:0007669"/>
    <property type="project" value="TreeGrafter"/>
</dbReference>
<comment type="function">
    <text evidence="1">May be involved in transcriptional regulation.</text>
</comment>
<comment type="subcellular location">
    <subcellularLocation>
        <location evidence="2">Nucleus</location>
    </subcellularLocation>
</comment>
<dbReference type="PROSITE" id="PS50157">
    <property type="entry name" value="ZINC_FINGER_C2H2_2"/>
    <property type="match status" value="2"/>
</dbReference>
<keyword evidence="9" id="KW-0238">DNA-binding</keyword>